<dbReference type="Proteomes" id="UP001497623">
    <property type="component" value="Unassembled WGS sequence"/>
</dbReference>
<evidence type="ECO:0000313" key="1">
    <source>
        <dbReference type="EMBL" id="CAL4250652.1"/>
    </source>
</evidence>
<protein>
    <recommendedName>
        <fullName evidence="3">Vitellogenin</fullName>
    </recommendedName>
</protein>
<comment type="caution">
    <text evidence="1">The sequence shown here is derived from an EMBL/GenBank/DDBJ whole genome shotgun (WGS) entry which is preliminary data.</text>
</comment>
<keyword evidence="2" id="KW-1185">Reference proteome</keyword>
<accession>A0AAV2SX34</accession>
<dbReference type="EMBL" id="CAXKWB010165619">
    <property type="protein sequence ID" value="CAL4250652.1"/>
    <property type="molecule type" value="Genomic_DNA"/>
</dbReference>
<feature type="non-terminal residue" evidence="1">
    <location>
        <position position="198"/>
    </location>
</feature>
<feature type="non-terminal residue" evidence="1">
    <location>
        <position position="1"/>
    </location>
</feature>
<evidence type="ECO:0000313" key="2">
    <source>
        <dbReference type="Proteomes" id="UP001497623"/>
    </source>
</evidence>
<evidence type="ECO:0008006" key="3">
    <source>
        <dbReference type="Google" id="ProtNLM"/>
    </source>
</evidence>
<organism evidence="1 2">
    <name type="scientific">Meganyctiphanes norvegica</name>
    <name type="common">Northern krill</name>
    <name type="synonym">Thysanopoda norvegica</name>
    <dbReference type="NCBI Taxonomy" id="48144"/>
    <lineage>
        <taxon>Eukaryota</taxon>
        <taxon>Metazoa</taxon>
        <taxon>Ecdysozoa</taxon>
        <taxon>Arthropoda</taxon>
        <taxon>Crustacea</taxon>
        <taxon>Multicrustacea</taxon>
        <taxon>Malacostraca</taxon>
        <taxon>Eumalacostraca</taxon>
        <taxon>Eucarida</taxon>
        <taxon>Euphausiacea</taxon>
        <taxon>Euphausiidae</taxon>
        <taxon>Meganyctiphanes</taxon>
    </lineage>
</organism>
<sequence>ECIVSQNFHRQTTPRNEFKWMTFLTNETDIKIYVAYVERNELSDKEIIHVQINQVFREKTRNRKLLEIEPLTQNISLPLGWVNFSTEVENKAMKITMNSYIFPVEFEYPVRDINILCSEPMASCFKCTPTWKITQKGEVSVIPTMRLDIVHFSLYSKNSFSPVFHIEQMLIFLQYNSGVEIGSYNTSKPLPRGTYEFT</sequence>
<dbReference type="AlphaFoldDB" id="A0AAV2SX34"/>
<reference evidence="1 2" key="1">
    <citation type="submission" date="2024-05" db="EMBL/GenBank/DDBJ databases">
        <authorList>
            <person name="Wallberg A."/>
        </authorList>
    </citation>
    <scope>NUCLEOTIDE SEQUENCE [LARGE SCALE GENOMIC DNA]</scope>
</reference>
<name>A0AAV2SX34_MEGNR</name>
<proteinExistence type="predicted"/>
<gene>
    <name evidence="1" type="ORF">MNOR_LOCUS41700</name>
</gene>